<sequence>MSSDDVEARSPKRKNSIKSEDEDMGDNSSLAALPLVAQNEQWSRDPRYYFDDGNVVILAEDTIFRVHKGVLSLHSGVFKDLLNLPQPPGGETLDSCPLVRIQDTAFHIKWLLETMYDGAATILLHPKPEAPGSIAALYHLSLIGDKYAVEHLVEYVYKILLVLFPTSDLSHWEPFTKRMEHANLVRCDSKRVELALIVKMIRLWHPGATRLLPLVFYSYCQVPLNQINLKIEGDVAPLQPGDIQRCLTAIPGLFARKFQTYNVFSATGVDHDSCINPEECGDALFQLSYSVMERKDIGNLPCPLEDLEKWCHKQEAWAKLCENCTDDIELGISRFRLGTWFQLGLIFDLPEWEVGDTLPEP</sequence>
<name>A0ACB8U4C2_9APHY</name>
<organism evidence="1 2">
    <name type="scientific">Irpex rosettiformis</name>
    <dbReference type="NCBI Taxonomy" id="378272"/>
    <lineage>
        <taxon>Eukaryota</taxon>
        <taxon>Fungi</taxon>
        <taxon>Dikarya</taxon>
        <taxon>Basidiomycota</taxon>
        <taxon>Agaricomycotina</taxon>
        <taxon>Agaricomycetes</taxon>
        <taxon>Polyporales</taxon>
        <taxon>Irpicaceae</taxon>
        <taxon>Irpex</taxon>
    </lineage>
</organism>
<evidence type="ECO:0000313" key="1">
    <source>
        <dbReference type="EMBL" id="KAI0089227.1"/>
    </source>
</evidence>
<accession>A0ACB8U4C2</accession>
<dbReference type="Proteomes" id="UP001055072">
    <property type="component" value="Unassembled WGS sequence"/>
</dbReference>
<dbReference type="EMBL" id="MU274911">
    <property type="protein sequence ID" value="KAI0089227.1"/>
    <property type="molecule type" value="Genomic_DNA"/>
</dbReference>
<gene>
    <name evidence="1" type="ORF">BDY19DRAFT_944764</name>
</gene>
<evidence type="ECO:0000313" key="2">
    <source>
        <dbReference type="Proteomes" id="UP001055072"/>
    </source>
</evidence>
<reference evidence="1" key="1">
    <citation type="journal article" date="2021" name="Environ. Microbiol.">
        <title>Gene family expansions and transcriptome signatures uncover fungal adaptations to wood decay.</title>
        <authorList>
            <person name="Hage H."/>
            <person name="Miyauchi S."/>
            <person name="Viragh M."/>
            <person name="Drula E."/>
            <person name="Min B."/>
            <person name="Chaduli D."/>
            <person name="Navarro D."/>
            <person name="Favel A."/>
            <person name="Norest M."/>
            <person name="Lesage-Meessen L."/>
            <person name="Balint B."/>
            <person name="Merenyi Z."/>
            <person name="de Eugenio L."/>
            <person name="Morin E."/>
            <person name="Martinez A.T."/>
            <person name="Baldrian P."/>
            <person name="Stursova M."/>
            <person name="Martinez M.J."/>
            <person name="Novotny C."/>
            <person name="Magnuson J.K."/>
            <person name="Spatafora J.W."/>
            <person name="Maurice S."/>
            <person name="Pangilinan J."/>
            <person name="Andreopoulos W."/>
            <person name="LaButti K."/>
            <person name="Hundley H."/>
            <person name="Na H."/>
            <person name="Kuo A."/>
            <person name="Barry K."/>
            <person name="Lipzen A."/>
            <person name="Henrissat B."/>
            <person name="Riley R."/>
            <person name="Ahrendt S."/>
            <person name="Nagy L.G."/>
            <person name="Grigoriev I.V."/>
            <person name="Martin F."/>
            <person name="Rosso M.N."/>
        </authorList>
    </citation>
    <scope>NUCLEOTIDE SEQUENCE</scope>
    <source>
        <strain evidence="1">CBS 384.51</strain>
    </source>
</reference>
<proteinExistence type="predicted"/>
<keyword evidence="2" id="KW-1185">Reference proteome</keyword>
<comment type="caution">
    <text evidence="1">The sequence shown here is derived from an EMBL/GenBank/DDBJ whole genome shotgun (WGS) entry which is preliminary data.</text>
</comment>
<protein>
    <submittedName>
        <fullName evidence="1">Uncharacterized protein</fullName>
    </submittedName>
</protein>